<feature type="domain" description="Regulator of ribonuclease activity B" evidence="2">
    <location>
        <begin position="7"/>
        <end position="119"/>
    </location>
</feature>
<dbReference type="AlphaFoldDB" id="A0A5C5Z4Q6"/>
<dbReference type="SUPFAM" id="SSF89946">
    <property type="entry name" value="Hypothetical protein VC0424"/>
    <property type="match status" value="1"/>
</dbReference>
<dbReference type="Proteomes" id="UP000315010">
    <property type="component" value="Unassembled WGS sequence"/>
</dbReference>
<organism evidence="3 4">
    <name type="scientific">Novipirellula herctigrandis</name>
    <dbReference type="NCBI Taxonomy" id="2527986"/>
    <lineage>
        <taxon>Bacteria</taxon>
        <taxon>Pseudomonadati</taxon>
        <taxon>Planctomycetota</taxon>
        <taxon>Planctomycetia</taxon>
        <taxon>Pirellulales</taxon>
        <taxon>Pirellulaceae</taxon>
        <taxon>Novipirellula</taxon>
    </lineage>
</organism>
<dbReference type="Pfam" id="PF06877">
    <property type="entry name" value="RraB"/>
    <property type="match status" value="1"/>
</dbReference>
<dbReference type="OrthoDB" id="215572at2"/>
<evidence type="ECO:0000313" key="4">
    <source>
        <dbReference type="Proteomes" id="UP000315010"/>
    </source>
</evidence>
<evidence type="ECO:0000313" key="3">
    <source>
        <dbReference type="EMBL" id="TWT82369.1"/>
    </source>
</evidence>
<reference evidence="3 4" key="1">
    <citation type="submission" date="2019-02" db="EMBL/GenBank/DDBJ databases">
        <title>Deep-cultivation of Planctomycetes and their phenomic and genomic characterization uncovers novel biology.</title>
        <authorList>
            <person name="Wiegand S."/>
            <person name="Jogler M."/>
            <person name="Boedeker C."/>
            <person name="Pinto D."/>
            <person name="Vollmers J."/>
            <person name="Rivas-Marin E."/>
            <person name="Kohn T."/>
            <person name="Peeters S.H."/>
            <person name="Heuer A."/>
            <person name="Rast P."/>
            <person name="Oberbeckmann S."/>
            <person name="Bunk B."/>
            <person name="Jeske O."/>
            <person name="Meyerdierks A."/>
            <person name="Storesund J.E."/>
            <person name="Kallscheuer N."/>
            <person name="Luecker S."/>
            <person name="Lage O.M."/>
            <person name="Pohl T."/>
            <person name="Merkel B.J."/>
            <person name="Hornburger P."/>
            <person name="Mueller R.-W."/>
            <person name="Bruemmer F."/>
            <person name="Labrenz M."/>
            <person name="Spormann A.M."/>
            <person name="Op Den Camp H."/>
            <person name="Overmann J."/>
            <person name="Amann R."/>
            <person name="Jetten M.S.M."/>
            <person name="Mascher T."/>
            <person name="Medema M.H."/>
            <person name="Devos D.P."/>
            <person name="Kaster A.-K."/>
            <person name="Ovreas L."/>
            <person name="Rohde M."/>
            <person name="Galperin M.Y."/>
            <person name="Jogler C."/>
        </authorList>
    </citation>
    <scope>NUCLEOTIDE SEQUENCE [LARGE SCALE GENOMIC DNA]</scope>
    <source>
        <strain evidence="3 4">CA13</strain>
    </source>
</reference>
<dbReference type="InterPro" id="IPR036701">
    <property type="entry name" value="RraB-like_sf"/>
</dbReference>
<evidence type="ECO:0000256" key="1">
    <source>
        <dbReference type="SAM" id="MobiDB-lite"/>
    </source>
</evidence>
<keyword evidence="4" id="KW-1185">Reference proteome</keyword>
<feature type="compositionally biased region" description="Acidic residues" evidence="1">
    <location>
        <begin position="60"/>
        <end position="77"/>
    </location>
</feature>
<dbReference type="EMBL" id="SJPJ01000001">
    <property type="protein sequence ID" value="TWT82369.1"/>
    <property type="molecule type" value="Genomic_DNA"/>
</dbReference>
<dbReference type="Gene3D" id="3.30.70.970">
    <property type="entry name" value="RraB-like"/>
    <property type="match status" value="1"/>
</dbReference>
<dbReference type="InterPro" id="IPR009671">
    <property type="entry name" value="RraB_dom"/>
</dbReference>
<comment type="caution">
    <text evidence="3">The sequence shown here is derived from an EMBL/GenBank/DDBJ whole genome shotgun (WGS) entry which is preliminary data.</text>
</comment>
<proteinExistence type="predicted"/>
<feature type="region of interest" description="Disordered" evidence="1">
    <location>
        <begin position="58"/>
        <end position="77"/>
    </location>
</feature>
<evidence type="ECO:0000259" key="2">
    <source>
        <dbReference type="Pfam" id="PF06877"/>
    </source>
</evidence>
<sequence length="134" mass="14838">MTIYPDDADGNVLTDLAGRGVDMSQPLDFEFPVVAPDQEAANAIAKALFVAGYDTHIEHDEGEPNEEGEIDPDDEEFGPCWDVFANIRMVPDYDEIMRIQEVLNNIADPFGGKSDGWGVMLDADPEHDPEQEIK</sequence>
<gene>
    <name evidence="3" type="ORF">CA13_38310</name>
</gene>
<accession>A0A5C5Z4Q6</accession>
<dbReference type="RefSeq" id="WP_146398835.1">
    <property type="nucleotide sequence ID" value="NZ_SJPJ01000001.1"/>
</dbReference>
<name>A0A5C5Z4Q6_9BACT</name>
<protein>
    <recommendedName>
        <fullName evidence="2">Regulator of ribonuclease activity B domain-containing protein</fullName>
    </recommendedName>
</protein>